<name>A0A8I5SXQ4_PONAB</name>
<dbReference type="Pfam" id="PF15380">
    <property type="entry name" value="DUF4607"/>
    <property type="match status" value="1"/>
</dbReference>
<organism evidence="2 3">
    <name type="scientific">Pongo abelii</name>
    <name type="common">Sumatran orangutan</name>
    <name type="synonym">Pongo pygmaeus abelii</name>
    <dbReference type="NCBI Taxonomy" id="9601"/>
    <lineage>
        <taxon>Eukaryota</taxon>
        <taxon>Metazoa</taxon>
        <taxon>Chordata</taxon>
        <taxon>Craniata</taxon>
        <taxon>Vertebrata</taxon>
        <taxon>Euteleostomi</taxon>
        <taxon>Mammalia</taxon>
        <taxon>Eutheria</taxon>
        <taxon>Euarchontoglires</taxon>
        <taxon>Primates</taxon>
        <taxon>Haplorrhini</taxon>
        <taxon>Catarrhini</taxon>
        <taxon>Hominidae</taxon>
        <taxon>Pongo</taxon>
    </lineage>
</organism>
<dbReference type="GeneTree" id="ENSGT00390000015477"/>
<dbReference type="PANTHER" id="PTHR40708:SF1">
    <property type="entry name" value="RIKEN CDNA 1700113H08 GENE"/>
    <property type="match status" value="1"/>
</dbReference>
<evidence type="ECO:0000313" key="2">
    <source>
        <dbReference type="Ensembl" id="ENSPPYP00000025109.1"/>
    </source>
</evidence>
<feature type="region of interest" description="Disordered" evidence="1">
    <location>
        <begin position="309"/>
        <end position="331"/>
    </location>
</feature>
<dbReference type="OMA" id="LIFTVRQ"/>
<reference evidence="2 3" key="1">
    <citation type="submission" date="2008-02" db="EMBL/GenBank/DDBJ databases">
        <title>A 6x draft sequence assembly of the Pongo pygmaeus abelii genome.</title>
        <authorList>
            <person name="Wilson R.K."/>
            <person name="Mardis E."/>
        </authorList>
    </citation>
    <scope>NUCLEOTIDE SEQUENCE [LARGE SCALE GENOMIC DNA]</scope>
</reference>
<reference evidence="2" key="3">
    <citation type="submission" date="2025-09" db="UniProtKB">
        <authorList>
            <consortium name="Ensembl"/>
        </authorList>
    </citation>
    <scope>IDENTIFICATION</scope>
</reference>
<feature type="compositionally biased region" description="Polar residues" evidence="1">
    <location>
        <begin position="251"/>
        <end position="267"/>
    </location>
</feature>
<evidence type="ECO:0000313" key="3">
    <source>
        <dbReference type="Proteomes" id="UP000001595"/>
    </source>
</evidence>
<feature type="region of interest" description="Disordered" evidence="1">
    <location>
        <begin position="219"/>
        <end position="272"/>
    </location>
</feature>
<sequence length="385" mass="42424">MSAVICMKQREEEFLLTIRTFANRMQKSPCYIPIVSSATLWDRSTPSAKHIPRYERTSVPCSRFINHMKNFSESPKFRSLHFLNFPDGRVNDQPKCKTSDFSFSFVLLPSEPVFPERTQSSMACKRLLHTCQYIVPRSSVSTVSFDEESYEELLSSPAPCSETDEAPLIFTARGETEERARGAPKQAWNSSFLEQLVKKPNWAHSVNPVHLEAQGIHINRHTRPNGQPLSSPKKNSGSAARPSTAIGLCRRSQTPGALQSTGPSNTELEPEERMAVPAGAQAHPDIQSRLLGASGNPVGRGAVAMAPEMLPKHPHTPRDRRPQADTSLHGNLAGAPLPLLAGASTHFPSKRLIKVCSSAPPPPTRRFHTVCSQALSRPVVNAHLH</sequence>
<keyword evidence="3" id="KW-1185">Reference proteome</keyword>
<gene>
    <name evidence="2" type="primary">C12orf42</name>
</gene>
<evidence type="ECO:0000256" key="1">
    <source>
        <dbReference type="SAM" id="MobiDB-lite"/>
    </source>
</evidence>
<proteinExistence type="predicted"/>
<feature type="compositionally biased region" description="Polar residues" evidence="1">
    <location>
        <begin position="224"/>
        <end position="238"/>
    </location>
</feature>
<dbReference type="PANTHER" id="PTHR40708">
    <property type="entry name" value="RIKEN CDNA 1700113H08 GENE"/>
    <property type="match status" value="1"/>
</dbReference>
<accession>A0A8I5SXQ4</accession>
<dbReference type="InterPro" id="IPR029288">
    <property type="entry name" value="DUF4607"/>
</dbReference>
<dbReference type="AlphaFoldDB" id="A0A8I5SXQ4"/>
<dbReference type="Proteomes" id="UP000001595">
    <property type="component" value="Chromosome 12"/>
</dbReference>
<protein>
    <submittedName>
        <fullName evidence="2">Chromosome 12 open reading frame 42</fullName>
    </submittedName>
</protein>
<reference evidence="2" key="2">
    <citation type="submission" date="2025-08" db="UniProtKB">
        <authorList>
            <consortium name="Ensembl"/>
        </authorList>
    </citation>
    <scope>IDENTIFICATION</scope>
</reference>
<dbReference type="Ensembl" id="ENSPPYT00000044585.1">
    <property type="protein sequence ID" value="ENSPPYP00000025109.1"/>
    <property type="gene ID" value="ENSPPYG00000040555.1"/>
</dbReference>